<accession>A0A919P752</accession>
<dbReference type="Gene3D" id="1.10.10.10">
    <property type="entry name" value="Winged helix-like DNA-binding domain superfamily/Winged helix DNA-binding domain"/>
    <property type="match status" value="1"/>
</dbReference>
<dbReference type="GO" id="GO:0003677">
    <property type="term" value="F:DNA binding"/>
    <property type="evidence" value="ECO:0007669"/>
    <property type="project" value="UniProtKB-UniRule"/>
</dbReference>
<evidence type="ECO:0000256" key="1">
    <source>
        <dbReference type="ARBA" id="ARBA00023125"/>
    </source>
</evidence>
<dbReference type="Pfam" id="PF00486">
    <property type="entry name" value="Trans_reg_C"/>
    <property type="match status" value="1"/>
</dbReference>
<evidence type="ECO:0000313" key="5">
    <source>
        <dbReference type="Proteomes" id="UP000642125"/>
    </source>
</evidence>
<keyword evidence="1 2" id="KW-0238">DNA-binding</keyword>
<dbReference type="RefSeq" id="WP_203666878.1">
    <property type="nucleotide sequence ID" value="NZ_BONO01000001.1"/>
</dbReference>
<dbReference type="EMBL" id="BONO01000001">
    <property type="protein sequence ID" value="GIG34843.1"/>
    <property type="molecule type" value="Genomic_DNA"/>
</dbReference>
<proteinExistence type="predicted"/>
<dbReference type="GO" id="GO:0006355">
    <property type="term" value="P:regulation of DNA-templated transcription"/>
    <property type="evidence" value="ECO:0007669"/>
    <property type="project" value="InterPro"/>
</dbReference>
<evidence type="ECO:0000313" key="4">
    <source>
        <dbReference type="EMBL" id="GIG34843.1"/>
    </source>
</evidence>
<reference evidence="4" key="1">
    <citation type="submission" date="2021-01" db="EMBL/GenBank/DDBJ databases">
        <title>Whole genome shotgun sequence of Cellulomonas pakistanensis NBRC 110800.</title>
        <authorList>
            <person name="Komaki H."/>
            <person name="Tamura T."/>
        </authorList>
    </citation>
    <scope>NUCLEOTIDE SEQUENCE</scope>
    <source>
        <strain evidence="4">NBRC 110800</strain>
    </source>
</reference>
<dbReference type="CDD" id="cd00383">
    <property type="entry name" value="trans_reg_C"/>
    <property type="match status" value="1"/>
</dbReference>
<dbReference type="AlphaFoldDB" id="A0A919P752"/>
<dbReference type="InterPro" id="IPR001867">
    <property type="entry name" value="OmpR/PhoB-type_DNA-bd"/>
</dbReference>
<organism evidence="4 5">
    <name type="scientific">Cellulomonas pakistanensis</name>
    <dbReference type="NCBI Taxonomy" id="992287"/>
    <lineage>
        <taxon>Bacteria</taxon>
        <taxon>Bacillati</taxon>
        <taxon>Actinomycetota</taxon>
        <taxon>Actinomycetes</taxon>
        <taxon>Micrococcales</taxon>
        <taxon>Cellulomonadaceae</taxon>
        <taxon>Cellulomonas</taxon>
    </lineage>
</organism>
<dbReference type="InterPro" id="IPR016032">
    <property type="entry name" value="Sig_transdc_resp-reg_C-effctor"/>
</dbReference>
<keyword evidence="5" id="KW-1185">Reference proteome</keyword>
<protein>
    <recommendedName>
        <fullName evidence="3">OmpR/PhoB-type domain-containing protein</fullName>
    </recommendedName>
</protein>
<sequence>MAIGDDSGLDDGRVLVRGDLVVEVPARCVRVADRPVPLTRSEFEILVALAERAGQPVSKDELAVAVAVHGPHAVPTPTDSDRRSIEVHMANLRKKLADGSGDRTAISTVRGLGYRLAPEVRVPSQRDGSAG</sequence>
<comment type="caution">
    <text evidence="4">The sequence shown here is derived from an EMBL/GenBank/DDBJ whole genome shotgun (WGS) entry which is preliminary data.</text>
</comment>
<dbReference type="PROSITE" id="PS51755">
    <property type="entry name" value="OMPR_PHOB"/>
    <property type="match status" value="1"/>
</dbReference>
<dbReference type="Proteomes" id="UP000642125">
    <property type="component" value="Unassembled WGS sequence"/>
</dbReference>
<name>A0A919P752_9CELL</name>
<dbReference type="GO" id="GO:0000160">
    <property type="term" value="P:phosphorelay signal transduction system"/>
    <property type="evidence" value="ECO:0007669"/>
    <property type="project" value="InterPro"/>
</dbReference>
<evidence type="ECO:0000259" key="3">
    <source>
        <dbReference type="PROSITE" id="PS51755"/>
    </source>
</evidence>
<evidence type="ECO:0000256" key="2">
    <source>
        <dbReference type="PROSITE-ProRule" id="PRU01091"/>
    </source>
</evidence>
<gene>
    <name evidence="4" type="ORF">Cpa01nite_02240</name>
</gene>
<dbReference type="SMART" id="SM00862">
    <property type="entry name" value="Trans_reg_C"/>
    <property type="match status" value="1"/>
</dbReference>
<feature type="domain" description="OmpR/PhoB-type" evidence="3">
    <location>
        <begin position="12"/>
        <end position="118"/>
    </location>
</feature>
<dbReference type="SUPFAM" id="SSF46894">
    <property type="entry name" value="C-terminal effector domain of the bipartite response regulators"/>
    <property type="match status" value="1"/>
</dbReference>
<dbReference type="InterPro" id="IPR036388">
    <property type="entry name" value="WH-like_DNA-bd_sf"/>
</dbReference>
<feature type="DNA-binding region" description="OmpR/PhoB-type" evidence="2">
    <location>
        <begin position="12"/>
        <end position="118"/>
    </location>
</feature>